<dbReference type="Pfam" id="PF08620">
    <property type="entry name" value="RPAP1_C"/>
    <property type="match status" value="1"/>
</dbReference>
<reference evidence="10 11" key="1">
    <citation type="submission" date="2018-04" db="EMBL/GenBank/DDBJ databases">
        <authorList>
            <person name="Vogel A."/>
        </authorList>
    </citation>
    <scope>NUCLEOTIDE SEQUENCE [LARGE SCALE GENOMIC DNA]</scope>
</reference>
<evidence type="ECO:0000259" key="9">
    <source>
        <dbReference type="Pfam" id="PF25766"/>
    </source>
</evidence>
<dbReference type="InterPro" id="IPR013930">
    <property type="entry name" value="RPAP1_N"/>
</dbReference>
<organism evidence="10 11">
    <name type="scientific">Cuscuta campestris</name>
    <dbReference type="NCBI Taxonomy" id="132261"/>
    <lineage>
        <taxon>Eukaryota</taxon>
        <taxon>Viridiplantae</taxon>
        <taxon>Streptophyta</taxon>
        <taxon>Embryophyta</taxon>
        <taxon>Tracheophyta</taxon>
        <taxon>Spermatophyta</taxon>
        <taxon>Magnoliopsida</taxon>
        <taxon>eudicotyledons</taxon>
        <taxon>Gunneridae</taxon>
        <taxon>Pentapetalae</taxon>
        <taxon>asterids</taxon>
        <taxon>lamiids</taxon>
        <taxon>Solanales</taxon>
        <taxon>Convolvulaceae</taxon>
        <taxon>Cuscuteae</taxon>
        <taxon>Cuscuta</taxon>
        <taxon>Cuscuta subgen. Grammica</taxon>
        <taxon>Cuscuta sect. Cleistogrammica</taxon>
    </lineage>
</organism>
<keyword evidence="4" id="KW-0539">Nucleus</keyword>
<dbReference type="InterPro" id="IPR057989">
    <property type="entry name" value="TPR_RPAP1/MINIYO-like"/>
</dbReference>
<keyword evidence="11" id="KW-1185">Reference proteome</keyword>
<feature type="region of interest" description="Disordered" evidence="5">
    <location>
        <begin position="30"/>
        <end position="49"/>
    </location>
</feature>
<dbReference type="SUPFAM" id="SSF48371">
    <property type="entry name" value="ARM repeat"/>
    <property type="match status" value="1"/>
</dbReference>
<evidence type="ECO:0000256" key="4">
    <source>
        <dbReference type="ARBA" id="ARBA00023242"/>
    </source>
</evidence>
<protein>
    <recommendedName>
        <fullName evidence="12">RNA polymerase II-associated protein 1 C-terminal domain-containing protein</fullName>
    </recommendedName>
</protein>
<evidence type="ECO:0000256" key="1">
    <source>
        <dbReference type="ARBA" id="ARBA00004123"/>
    </source>
</evidence>
<evidence type="ECO:0008006" key="12">
    <source>
        <dbReference type="Google" id="ProtNLM"/>
    </source>
</evidence>
<gene>
    <name evidence="10" type="ORF">CCAM_LOCUS11255</name>
</gene>
<dbReference type="InterPro" id="IPR016024">
    <property type="entry name" value="ARM-type_fold"/>
</dbReference>
<keyword evidence="6" id="KW-0732">Signal</keyword>
<dbReference type="PANTHER" id="PTHR47605:SF2">
    <property type="entry name" value="TRANSCRIPTIONAL ELONGATION REGULATOR MINIYO"/>
    <property type="match status" value="1"/>
</dbReference>
<dbReference type="InterPro" id="IPR055326">
    <property type="entry name" value="MINIYO"/>
</dbReference>
<accession>A0A484KZP0</accession>
<feature type="region of interest" description="Disordered" evidence="5">
    <location>
        <begin position="372"/>
        <end position="395"/>
    </location>
</feature>
<evidence type="ECO:0000259" key="7">
    <source>
        <dbReference type="Pfam" id="PF08620"/>
    </source>
</evidence>
<evidence type="ECO:0000259" key="8">
    <source>
        <dbReference type="Pfam" id="PF08621"/>
    </source>
</evidence>
<evidence type="ECO:0000256" key="2">
    <source>
        <dbReference type="ARBA" id="ARBA00009953"/>
    </source>
</evidence>
<feature type="domain" description="RPAP1 C-terminal" evidence="7">
    <location>
        <begin position="419"/>
        <end position="501"/>
    </location>
</feature>
<dbReference type="Pfam" id="PF08621">
    <property type="entry name" value="RPAP1_N"/>
    <property type="match status" value="1"/>
</dbReference>
<feature type="domain" description="RPAP1/MINIYO-like TPR repeats" evidence="9">
    <location>
        <begin position="1366"/>
        <end position="1503"/>
    </location>
</feature>
<feature type="chain" id="PRO_5019771392" description="RNA polymerase II-associated protein 1 C-terminal domain-containing protein" evidence="6">
    <location>
        <begin position="22"/>
        <end position="1595"/>
    </location>
</feature>
<dbReference type="Pfam" id="PF25766">
    <property type="entry name" value="TPR_RPAP1"/>
    <property type="match status" value="1"/>
</dbReference>
<dbReference type="EMBL" id="OOIL02000780">
    <property type="protein sequence ID" value="VFQ69479.1"/>
    <property type="molecule type" value="Genomic_DNA"/>
</dbReference>
<evidence type="ECO:0000256" key="3">
    <source>
        <dbReference type="ARBA" id="ARBA00023163"/>
    </source>
</evidence>
<evidence type="ECO:0000256" key="6">
    <source>
        <dbReference type="SAM" id="SignalP"/>
    </source>
</evidence>
<comment type="similarity">
    <text evidence="2">Belongs to the RPAP1 family.</text>
</comment>
<evidence type="ECO:0000313" key="11">
    <source>
        <dbReference type="Proteomes" id="UP000595140"/>
    </source>
</evidence>
<keyword evidence="3" id="KW-0804">Transcription</keyword>
<dbReference type="Proteomes" id="UP000595140">
    <property type="component" value="Unassembled WGS sequence"/>
</dbReference>
<dbReference type="PANTHER" id="PTHR47605">
    <property type="entry name" value="TRANSCRIPTIONAL ELONGATION REGULATOR MINIYO"/>
    <property type="match status" value="1"/>
</dbReference>
<feature type="compositionally biased region" description="Polar residues" evidence="5">
    <location>
        <begin position="372"/>
        <end position="381"/>
    </location>
</feature>
<proteinExistence type="inferred from homology"/>
<feature type="domain" description="RPAP1 N-terminal" evidence="8">
    <location>
        <begin position="296"/>
        <end position="339"/>
    </location>
</feature>
<dbReference type="OrthoDB" id="348201at2759"/>
<dbReference type="InterPro" id="IPR013929">
    <property type="entry name" value="RPAP1_C"/>
</dbReference>
<comment type="subcellular location">
    <subcellularLocation>
        <location evidence="1">Nucleus</location>
    </subcellularLocation>
</comment>
<evidence type="ECO:0000256" key="5">
    <source>
        <dbReference type="SAM" id="MobiDB-lite"/>
    </source>
</evidence>
<name>A0A484KZP0_9ASTE</name>
<sequence length="1595" mass="177143">MPCSFALVLLTLASICRGGLALSKPVINEHSLKTPNGENRNQRNCRRRRERQKASKCVFCDAIDKPKRALGMEKQSRGRNLTPKLCLSQTNGDDASSLVGGIVEKGFSDQLHSKGPPGFSIAPPRPAVRPFPIARHRSHGPHWKPKVEDVNDGGEEVENEMEEDDLKGLDKVGAFAKPVKRKDKKGLDFSSWREAADGRSSSRMHKREEDDDHYISSIERQNFTVQFESAGNLNGGLKSQDLTMPDKESQEQEQSVSDMAIDDQEGHMDVLPNGLNTLSQDIQVDDGDDLMSLEGQIDVENRARLAGMSADEILEARAEILAKLSPSGIEALRRRGLNKLKRQNIPSLGTHSIRKKDNNQNEKSMMNTAVSSATVNSNPGSNPIPKEKDSKLGGNIPNSLPAKTGLWDAWSKRVERVRELRFSMDGNIVGNDAKVTDKIDTVPSSSDYSPDNVAERDFLRTEGDPGAAGYTIKEAVALTRSVIPGQRALALRLIASVINKAINGIFQNQLGHTLNYIVTDGSVDWEAIWAFALGPEPELALSLRICLDDNHKSVVLACAKVIQSMLTYEINESFFDIAERIPNYQADIPTAPVFRSRPEIDGGFLHGGFWKYSTKPSNILTSAQNSFDNKPEDEHSIQDDVMIAGQDIAAGLVRMGILQRICYLLEMDPSAPLEECSMSILIAIARHSPTCANAIMNCKSLVQVIVNRFVEIVPMEINPSKIKSVTLLQILARFSKKNCSEFVKNGIFLKMTLHLYCNSSSLDQWIERGTEACKFSSALLVEQLRFWKVCIHYGYCVSHFSNLFPALCIWLTFPSFEKLIEQNVVNEYVMVAKEAFLVLGSLSKRLPNFYSHQMDAIMEDDDTENWSWSNVGPLIDSSLEWIVIKNIPYISSLLQCQNDEKEYDVINSLMWLVSSVLHMLSGVLEAVIPPEDSTILVNECLPWLPEFVPKIGSEIIKNGFFSFSGVTDGTYKVTRSFIECMCLLRLNAGLETSIASTCCLQGVIRAVTFVDRLISLPKCKILNAPSICVKTLSPEDRVLSDGILQSCLSDLGHLMMNLVESIEHKWRPIHLVETFGRGGPAPGIGVGWGASGGGFWSKLVLSAEVDGLLIAHLLDILPIVSLENQLSTLNKEIMCSVIQRINSTIATCLVVGPKGQYVIHKLFGILFQAPVLKSLDFITRQLIDLNKCLKPFEREYSEEEYLLFSNVLASHFRNRWLGSKKKPKPEISRSSLETILEETDASSLVTPGPASLAVEWARQRLPLPLHWFLSSLSTIPCSKNSSDTAGFLEVAKGGLFFLFGIEAASNFFGAGSSESLSGIPGGPLLYVPIIWKLHALSILLLTGTGILEDGNSRVAYENLQGIYGQLLDAQGRTEVKYLNFQSEIHDGYSTFIETLVEQFAAVSYGDLIFGRQVAFYLHRSVEAPVRLATWRALCSAFALELLPPLDKCISADGYLEPVEDDERILEVYIKSWVSGSLDRASTRSSASFTIALHHLSTTIFKTCTHHTLPLRNKLARSLLRDYSRNQQHEGMMISLVQYEKPEACLRPETDGEYLSRRKCETENRLEKLREACEGNSSMLRVVEKLGSAIAKKHSW</sequence>
<evidence type="ECO:0000313" key="10">
    <source>
        <dbReference type="EMBL" id="VFQ69479.1"/>
    </source>
</evidence>
<feature type="signal peptide" evidence="6">
    <location>
        <begin position="1"/>
        <end position="21"/>
    </location>
</feature>